<dbReference type="Gene3D" id="2.60.120.200">
    <property type="match status" value="1"/>
</dbReference>
<reference evidence="2 3" key="1">
    <citation type="submission" date="2022-10" db="EMBL/GenBank/DDBJ databases">
        <title>Defluviimonas sp. nov., isolated from ocean surface sediments.</title>
        <authorList>
            <person name="He W."/>
            <person name="Wang L."/>
            <person name="Zhang D.-F."/>
        </authorList>
    </citation>
    <scope>NUCLEOTIDE SEQUENCE [LARGE SCALE GENOMIC DNA]</scope>
    <source>
        <strain evidence="2 3">WL0024</strain>
    </source>
</reference>
<accession>A0ABT2X220</accession>
<dbReference type="EMBL" id="JAOVQO010000006">
    <property type="protein sequence ID" value="MCU9847992.1"/>
    <property type="molecule type" value="Genomic_DNA"/>
</dbReference>
<dbReference type="Pfam" id="PF13385">
    <property type="entry name" value="Laminin_G_3"/>
    <property type="match status" value="1"/>
</dbReference>
<dbReference type="SUPFAM" id="SSF49899">
    <property type="entry name" value="Concanavalin A-like lectins/glucanases"/>
    <property type="match status" value="1"/>
</dbReference>
<feature type="region of interest" description="Disordered" evidence="1">
    <location>
        <begin position="1"/>
        <end position="30"/>
    </location>
</feature>
<gene>
    <name evidence="2" type="ORF">OEZ60_08235</name>
</gene>
<evidence type="ECO:0000313" key="2">
    <source>
        <dbReference type="EMBL" id="MCU9847992.1"/>
    </source>
</evidence>
<name>A0ABT2X220_9RHOB</name>
<sequence length="746" mass="77586">MISLSSLSIDQTPPRDGATPPPAGALSLNPFSRDRTIFDSGAGFGRASAAVPVAGTGTPGAVVEARALSLDDGGAATTAWTEVATIDGAGAWRSSLAVPRSSSWFRPEARLKDLPGIAAQGAARFGVGHVVAIWGQSEPDRILSTFHDNTPPPPVADPEAVQIFQGAAGSPTRQFISNAQPLTAAAAALAATLIAARPGEKFAVIFQTVPGTDPRDLVDDTNPARSWAADRTLHAFATADGQHVGLAAMSWFAAPGNLGANYSEALFPLFSGQKTDGTAVSFPATITYGSGQSYRADHWFGELYDYAHTRWVGYGPHRFDIDADMRDATHYAGGGDQFNLANKEAARRSWRAMLALPGATMFLPGGIEPVTYVNGYADGAGGWTDPSHPAGNTPDGCQAWARLTAHAILQAAGLSGWTAPVFDHCLWEPTGAWVELWSSAGPVTTTRLKRGDPALGTGQPHWTEVMGFQINGLPAVKASIVAGRVRILPNAGSFSYADTVQYGNGGATGMIAFPEDQIAGTWKNLPIVYVGAAGLDGVPVRPLADAAVVANTLPVVAPRFTTSATGPYFLDPVNLPAGTGALTFAGRFRVAALPATTAILFTQVSTGFDVELMNTGALRFTIEDGAGTKMLNAHVVATALAANVWYDVVCAADQVAAVLRVTVNGVLVATVPFTASGNGVFQSTRALGFLARNTATLQFVGDVEYLRAWRSATETGAAPATTPYKQILGPASVANADGWKLGANAT</sequence>
<comment type="caution">
    <text evidence="2">The sequence shown here is derived from an EMBL/GenBank/DDBJ whole genome shotgun (WGS) entry which is preliminary data.</text>
</comment>
<organism evidence="2 3">
    <name type="scientific">Albidovulum salinarum</name>
    <dbReference type="NCBI Taxonomy" id="2984153"/>
    <lineage>
        <taxon>Bacteria</taxon>
        <taxon>Pseudomonadati</taxon>
        <taxon>Pseudomonadota</taxon>
        <taxon>Alphaproteobacteria</taxon>
        <taxon>Rhodobacterales</taxon>
        <taxon>Paracoccaceae</taxon>
        <taxon>Albidovulum</taxon>
    </lineage>
</organism>
<keyword evidence="3" id="KW-1185">Reference proteome</keyword>
<evidence type="ECO:0008006" key="4">
    <source>
        <dbReference type="Google" id="ProtNLM"/>
    </source>
</evidence>
<dbReference type="InterPro" id="IPR013320">
    <property type="entry name" value="ConA-like_dom_sf"/>
</dbReference>
<evidence type="ECO:0000313" key="3">
    <source>
        <dbReference type="Proteomes" id="UP001209535"/>
    </source>
</evidence>
<feature type="compositionally biased region" description="Polar residues" evidence="1">
    <location>
        <begin position="1"/>
        <end position="11"/>
    </location>
</feature>
<protein>
    <recommendedName>
        <fullName evidence="4">Concanavalin A-like lectin/glucanases superfamily protein</fullName>
    </recommendedName>
</protein>
<dbReference type="RefSeq" id="WP_263334947.1">
    <property type="nucleotide sequence ID" value="NZ_JAOVQO010000006.1"/>
</dbReference>
<evidence type="ECO:0000256" key="1">
    <source>
        <dbReference type="SAM" id="MobiDB-lite"/>
    </source>
</evidence>
<proteinExistence type="predicted"/>
<dbReference type="Proteomes" id="UP001209535">
    <property type="component" value="Unassembled WGS sequence"/>
</dbReference>